<evidence type="ECO:0000259" key="1">
    <source>
        <dbReference type="PROSITE" id="PS51186"/>
    </source>
</evidence>
<feature type="domain" description="N-acetyltransferase" evidence="1">
    <location>
        <begin position="1"/>
        <end position="185"/>
    </location>
</feature>
<organism evidence="2 3">
    <name type="scientific">Staphylococcus shinii</name>
    <dbReference type="NCBI Taxonomy" id="2912228"/>
    <lineage>
        <taxon>Bacteria</taxon>
        <taxon>Bacillati</taxon>
        <taxon>Bacillota</taxon>
        <taxon>Bacilli</taxon>
        <taxon>Bacillales</taxon>
        <taxon>Staphylococcaceae</taxon>
        <taxon>Staphylococcus</taxon>
    </lineage>
</organism>
<dbReference type="Pfam" id="PF00583">
    <property type="entry name" value="Acetyltransf_1"/>
    <property type="match status" value="1"/>
</dbReference>
<evidence type="ECO:0000313" key="3">
    <source>
        <dbReference type="Proteomes" id="UP000286317"/>
    </source>
</evidence>
<dbReference type="SUPFAM" id="SSF55729">
    <property type="entry name" value="Acyl-CoA N-acyltransferases (Nat)"/>
    <property type="match status" value="1"/>
</dbReference>
<name>A0A418IDB9_9STAP</name>
<comment type="caution">
    <text evidence="2">The sequence shown here is derived from an EMBL/GenBank/DDBJ whole genome shotgun (WGS) entry which is preliminary data.</text>
</comment>
<dbReference type="PANTHER" id="PTHR43259">
    <property type="entry name" value="SPT10P"/>
    <property type="match status" value="1"/>
</dbReference>
<proteinExistence type="predicted"/>
<dbReference type="InterPro" id="IPR016181">
    <property type="entry name" value="Acyl_CoA_acyltransferase"/>
</dbReference>
<keyword evidence="3" id="KW-1185">Reference proteome</keyword>
<dbReference type="GeneID" id="79052417"/>
<dbReference type="OrthoDB" id="5319888at2"/>
<dbReference type="Proteomes" id="UP000286317">
    <property type="component" value="Unassembled WGS sequence"/>
</dbReference>
<dbReference type="InterPro" id="IPR052829">
    <property type="entry name" value="N-acetyltransferase_domain"/>
</dbReference>
<dbReference type="AlphaFoldDB" id="A0A418IDB9"/>
<dbReference type="Gene3D" id="3.40.630.30">
    <property type="match status" value="1"/>
</dbReference>
<sequence>MIRKANPSDTSKIAELCYIIWSGLDIQMVADIDESRLLKIMEQSMVDVPYRGHYSNTWVYEIEGEIAGCLIAYPGDKEIELEQAWLNMDLDDDIRSYGTPMPMKEANDDEWYIETVATFPEYRGRGVATQLVQHVIETYSEEKWSLNCDVHNDGALYVYKKLGFQIASEFDLYGHMHYHMILPISDKNK</sequence>
<gene>
    <name evidence="2" type="ORF">BU112_11195</name>
</gene>
<accession>A0A418IDB9</accession>
<dbReference type="PANTHER" id="PTHR43259:SF1">
    <property type="entry name" value="N-ACETYLTRANSFERASE DOMAIN-CONTAINING PROTEIN"/>
    <property type="match status" value="1"/>
</dbReference>
<reference evidence="2 3" key="1">
    <citation type="journal article" date="2016" name="Front. Microbiol.">
        <title>Comprehensive Phylogenetic Analysis of Bovine Non-aureus Staphylococci Species Based on Whole-Genome Sequencing.</title>
        <authorList>
            <person name="Naushad S."/>
            <person name="Barkema H.W."/>
            <person name="Luby C."/>
            <person name="Condas L.A."/>
            <person name="Nobrega D.B."/>
            <person name="Carson D.A."/>
            <person name="De Buck J."/>
        </authorList>
    </citation>
    <scope>NUCLEOTIDE SEQUENCE [LARGE SCALE GENOMIC DNA]</scope>
    <source>
        <strain evidence="2 3">SNUC 4554</strain>
    </source>
</reference>
<dbReference type="PROSITE" id="PS51186">
    <property type="entry name" value="GNAT"/>
    <property type="match status" value="1"/>
</dbReference>
<protein>
    <submittedName>
        <fullName evidence="2">GNAT family N-acetyltransferase</fullName>
    </submittedName>
</protein>
<dbReference type="RefSeq" id="WP_069792980.1">
    <property type="nucleotide sequence ID" value="NZ_CP068712.1"/>
</dbReference>
<dbReference type="GO" id="GO:0016747">
    <property type="term" value="F:acyltransferase activity, transferring groups other than amino-acyl groups"/>
    <property type="evidence" value="ECO:0007669"/>
    <property type="project" value="InterPro"/>
</dbReference>
<dbReference type="EMBL" id="QXUF01000089">
    <property type="protein sequence ID" value="RIM98488.1"/>
    <property type="molecule type" value="Genomic_DNA"/>
</dbReference>
<evidence type="ECO:0000313" key="2">
    <source>
        <dbReference type="EMBL" id="RIM98488.1"/>
    </source>
</evidence>
<dbReference type="InterPro" id="IPR000182">
    <property type="entry name" value="GNAT_dom"/>
</dbReference>
<dbReference type="CDD" id="cd04301">
    <property type="entry name" value="NAT_SF"/>
    <property type="match status" value="1"/>
</dbReference>